<keyword evidence="8" id="KW-1185">Reference proteome</keyword>
<dbReference type="AlphaFoldDB" id="A0A6G9YHS6"/>
<gene>
    <name evidence="7" type="ORF">F5544_24535</name>
</gene>
<dbReference type="Pfam" id="PF07291">
    <property type="entry name" value="MauE"/>
    <property type="match status" value="1"/>
</dbReference>
<name>A0A6G9YHS6_9NOCA</name>
<evidence type="ECO:0000313" key="7">
    <source>
        <dbReference type="EMBL" id="QIS12762.1"/>
    </source>
</evidence>
<feature type="transmembrane region" description="Helical" evidence="5">
    <location>
        <begin position="152"/>
        <end position="170"/>
    </location>
</feature>
<evidence type="ECO:0000259" key="6">
    <source>
        <dbReference type="Pfam" id="PF07291"/>
    </source>
</evidence>
<dbReference type="UniPathway" id="UPA00895"/>
<evidence type="ECO:0000313" key="8">
    <source>
        <dbReference type="Proteomes" id="UP000503540"/>
    </source>
</evidence>
<dbReference type="InterPro" id="IPR009908">
    <property type="entry name" value="Methylamine_util_MauE"/>
</dbReference>
<reference evidence="7 8" key="1">
    <citation type="journal article" date="2019" name="ACS Chem. Biol.">
        <title>Identification and Mobilization of a Cryptic Antibiotic Biosynthesis Gene Locus from a Human-Pathogenic Nocardia Isolate.</title>
        <authorList>
            <person name="Herisse M."/>
            <person name="Ishida K."/>
            <person name="Porter J.L."/>
            <person name="Howden B."/>
            <person name="Hertweck C."/>
            <person name="Stinear T.P."/>
            <person name="Pidot S.J."/>
        </authorList>
    </citation>
    <scope>NUCLEOTIDE SEQUENCE [LARGE SCALE GENOMIC DNA]</scope>
    <source>
        <strain evidence="7 8">AUSMDU00012717</strain>
    </source>
</reference>
<keyword evidence="3 5" id="KW-1133">Transmembrane helix</keyword>
<feature type="transmembrane region" description="Helical" evidence="5">
    <location>
        <begin position="72"/>
        <end position="94"/>
    </location>
</feature>
<organism evidence="7 8">
    <name type="scientific">Nocardia arthritidis</name>
    <dbReference type="NCBI Taxonomy" id="228602"/>
    <lineage>
        <taxon>Bacteria</taxon>
        <taxon>Bacillati</taxon>
        <taxon>Actinomycetota</taxon>
        <taxon>Actinomycetes</taxon>
        <taxon>Mycobacteriales</taxon>
        <taxon>Nocardiaceae</taxon>
        <taxon>Nocardia</taxon>
    </lineage>
</organism>
<dbReference type="GO" id="GO:0016020">
    <property type="term" value="C:membrane"/>
    <property type="evidence" value="ECO:0007669"/>
    <property type="project" value="UniProtKB-SubCell"/>
</dbReference>
<keyword evidence="2 5" id="KW-0812">Transmembrane</keyword>
<comment type="subcellular location">
    <subcellularLocation>
        <location evidence="1">Membrane</location>
        <topology evidence="1">Multi-pass membrane protein</topology>
    </subcellularLocation>
</comment>
<sequence>MVSTDLWLAVQFALGAVFCTAGVAKLTDFRSFAGVVRDYEMVPVRLVPVVAGGVVAVELLAGAGLATGLALGYALLVAGVLSLVFLAAVVVNLSRGRLVSCGCFGPHSEDISWRTVGRLLVLLAAVVDLAVHRWAAGGSGPVWAGGVGSQDLLAAVGFAVAAVVVAMWAFELPVLSRTVLVSRVTTAAGKGTR</sequence>
<dbReference type="GO" id="GO:0030416">
    <property type="term" value="P:methylamine metabolic process"/>
    <property type="evidence" value="ECO:0007669"/>
    <property type="project" value="InterPro"/>
</dbReference>
<feature type="transmembrane region" description="Helical" evidence="5">
    <location>
        <begin position="46"/>
        <end position="66"/>
    </location>
</feature>
<evidence type="ECO:0000256" key="2">
    <source>
        <dbReference type="ARBA" id="ARBA00022692"/>
    </source>
</evidence>
<evidence type="ECO:0000256" key="1">
    <source>
        <dbReference type="ARBA" id="ARBA00004141"/>
    </source>
</evidence>
<feature type="domain" description="Methylamine utilisation protein MauE" evidence="6">
    <location>
        <begin position="6"/>
        <end position="128"/>
    </location>
</feature>
<dbReference type="EMBL" id="CP046172">
    <property type="protein sequence ID" value="QIS12762.1"/>
    <property type="molecule type" value="Genomic_DNA"/>
</dbReference>
<feature type="transmembrane region" description="Helical" evidence="5">
    <location>
        <begin position="115"/>
        <end position="132"/>
    </location>
</feature>
<dbReference type="Proteomes" id="UP000503540">
    <property type="component" value="Chromosome"/>
</dbReference>
<accession>A0A6G9YHS6</accession>
<keyword evidence="4 5" id="KW-0472">Membrane</keyword>
<dbReference type="KEGG" id="nah:F5544_24535"/>
<protein>
    <recommendedName>
        <fullName evidence="6">Methylamine utilisation protein MauE domain-containing protein</fullName>
    </recommendedName>
</protein>
<evidence type="ECO:0000256" key="5">
    <source>
        <dbReference type="SAM" id="Phobius"/>
    </source>
</evidence>
<evidence type="ECO:0000256" key="3">
    <source>
        <dbReference type="ARBA" id="ARBA00022989"/>
    </source>
</evidence>
<feature type="transmembrane region" description="Helical" evidence="5">
    <location>
        <begin position="6"/>
        <end position="26"/>
    </location>
</feature>
<proteinExistence type="predicted"/>
<evidence type="ECO:0000256" key="4">
    <source>
        <dbReference type="ARBA" id="ARBA00023136"/>
    </source>
</evidence>